<dbReference type="CDD" id="cd00176">
    <property type="entry name" value="SPEC"/>
    <property type="match status" value="3"/>
</dbReference>
<dbReference type="GO" id="GO:0051693">
    <property type="term" value="P:actin filament capping"/>
    <property type="evidence" value="ECO:0007669"/>
    <property type="project" value="UniProtKB-KW"/>
</dbReference>
<dbReference type="FunFam" id="2.30.29.30:FF:000024">
    <property type="entry name" value="Spectrin beta chain"/>
    <property type="match status" value="1"/>
</dbReference>
<evidence type="ECO:0000313" key="8">
    <source>
        <dbReference type="Proteomes" id="UP000808372"/>
    </source>
</evidence>
<evidence type="ECO:0000256" key="1">
    <source>
        <dbReference type="ARBA" id="ARBA00006826"/>
    </source>
</evidence>
<feature type="compositionally biased region" description="Polar residues" evidence="6">
    <location>
        <begin position="906"/>
        <end position="918"/>
    </location>
</feature>
<feature type="region of interest" description="Disordered" evidence="6">
    <location>
        <begin position="888"/>
        <end position="935"/>
    </location>
</feature>
<evidence type="ECO:0000256" key="2">
    <source>
        <dbReference type="ARBA" id="ARBA00022467"/>
    </source>
</evidence>
<feature type="compositionally biased region" description="Basic and acidic residues" evidence="6">
    <location>
        <begin position="1291"/>
        <end position="1314"/>
    </location>
</feature>
<gene>
    <name evidence="9" type="primary">sptbn4a</name>
</gene>
<organism evidence="8 9">
    <name type="scientific">Salvelinus namaycush</name>
    <name type="common">Lake trout</name>
    <name type="synonym">Salmo namaycush</name>
    <dbReference type="NCBI Taxonomy" id="8040"/>
    <lineage>
        <taxon>Eukaryota</taxon>
        <taxon>Metazoa</taxon>
        <taxon>Chordata</taxon>
        <taxon>Craniata</taxon>
        <taxon>Vertebrata</taxon>
        <taxon>Euteleostomi</taxon>
        <taxon>Actinopterygii</taxon>
        <taxon>Neopterygii</taxon>
        <taxon>Teleostei</taxon>
        <taxon>Protacanthopterygii</taxon>
        <taxon>Salmoniformes</taxon>
        <taxon>Salmonidae</taxon>
        <taxon>Salmoninae</taxon>
        <taxon>Salvelinus</taxon>
    </lineage>
</organism>
<dbReference type="GO" id="GO:0003779">
    <property type="term" value="F:actin binding"/>
    <property type="evidence" value="ECO:0007669"/>
    <property type="project" value="UniProtKB-KW"/>
</dbReference>
<dbReference type="Gene3D" id="1.20.58.60">
    <property type="match status" value="5"/>
</dbReference>
<evidence type="ECO:0000256" key="3">
    <source>
        <dbReference type="ARBA" id="ARBA00022737"/>
    </source>
</evidence>
<dbReference type="KEGG" id="snh:120057461"/>
<feature type="compositionally biased region" description="Basic and acidic residues" evidence="6">
    <location>
        <begin position="1064"/>
        <end position="1088"/>
    </location>
</feature>
<keyword evidence="5" id="KW-0175">Coiled coil</keyword>
<dbReference type="Pfam" id="PF00169">
    <property type="entry name" value="PH"/>
    <property type="match status" value="1"/>
</dbReference>
<dbReference type="CTD" id="100003123"/>
<feature type="region of interest" description="Disordered" evidence="6">
    <location>
        <begin position="1277"/>
        <end position="1368"/>
    </location>
</feature>
<feature type="coiled-coil region" evidence="5">
    <location>
        <begin position="564"/>
        <end position="591"/>
    </location>
</feature>
<proteinExistence type="inferred from homology"/>
<dbReference type="PRINTS" id="PR00683">
    <property type="entry name" value="SPECTRINPH"/>
</dbReference>
<sequence>MLMGAGRDTARDEAQKLHRKWLKHQAFMAELARNKEWLAKIEQEGQELIDEKPELRSVVQQKLEEIRECWTDLESTTKAKARALFENNKPEPVVKSYSDLDHQLSGLEKQPPQLEQAHHLPTFNEQLHKFQSQMGNLYKDVGELGSLQGVCLPQRGSLVKGGEGEGGEQPAVVETRIVRLIEPLKERRRILLASKEMHQVAQDLEEEILWIQERLPLASSKDYGNNLQSVQQHVKINQTLQRDLQGRQARVEEVLDRAGIIASLRTPEVDFVREGAGHVRQVWEVLRLEAERRSVMLDVVLQAQQYYSEAAKVESWLAGQKLHLINEEKGTDEESTLQLLKEHLALEATLENYAETVGMLSQQCQRQLELGHPDSEGITKQQSHIDRLYVSLKDMVEHRKTKLEQQYWMYQLNREVEELEKWITEREAVASSTELGQDLEHVTMLQEKFTKFCSETNSIGQQRMEQVNKMVNEMIDCGHTDAATIAEWKDGLNESWADLLELMETRRQMLAASHQLHKFFTDCKEVLAQTAGKMRQLPEVRACQASIANPATLQRLMLSFEHALQLLVSQVRQLQENAAQLRTIYAGEKAEAIMSKEQEVMSAWKELLVSCEASRVQVTSVTDKVQFFSVVREQLMWMEGIMGQIGGDDPRDSSSAEVMMKQHGELKAKMDGRRKTIQQCVELGKILLAAGNPASEEIKEKLDALLAKQKDLSERWDKQQEKLQRKKDQFQYAQETVKAEAWLKAKEPLISSRDAQAQTDEVEQLILRHEAFRNAAATWKERFSSLRQLSNAEKLREEQSSKPSPMPLSSRRMFPSSCLTPTVPLATSTLLRQTVQVHIEPRPKQTSLEMSASASSAAQRLGSTIASYAPVINGSGYHGLDHQSISGGLESSNYPGLNHPGGGGVDSSSSYLGGNHQTGPPPVDSSGYLGLNHQSSGGMHLKADCMQPRINHMQKAVNPLLEASRAQREQFGDIPMVDMIGPESGLDLLHGRLQRDPRGSRSDPQMDHLRREREYKLGRQTSSEQEIQARLNELPMIVRQERYRRRLERQSSSEQEGSGKARTPRQDDSSDMESAKEGSDKRSTEKRATTMAEIVEQAQEREAAQARGETYRPTSSLSAPVTYERPRARDRPKPRRRPRPKEPEEKRRSRSAPAQSPAQLLPPSHTAHNEGFLYRKHDFEGHQKSPSSKSWVNLYCVLSKGGITFYKDAKSTTTPYNEETPLDLSVCICDSTIGYKKKKNVFVIKKNDGNDYIFHAKDEEDLKAWVTNITTSITEHEEIAKWDKPTTSSTDPDRSERKEKSEGDADARSERSEMGGEVEEEERSEKERSEKGEGSKKTGEGSEKADTSETGERAEGGAGGSSTSGKSK</sequence>
<reference evidence="9" key="1">
    <citation type="submission" date="2025-08" db="UniProtKB">
        <authorList>
            <consortium name="RefSeq"/>
        </authorList>
    </citation>
    <scope>IDENTIFICATION</scope>
    <source>
        <tissue evidence="9">White muscle</tissue>
    </source>
</reference>
<accession>A0A8U1ETQ6</accession>
<feature type="compositionally biased region" description="Basic and acidic residues" evidence="6">
    <location>
        <begin position="1323"/>
        <end position="1355"/>
    </location>
</feature>
<dbReference type="InterPro" id="IPR002017">
    <property type="entry name" value="Spectrin_repeat"/>
</dbReference>
<protein>
    <submittedName>
        <fullName evidence="9">Spectrin beta chain, non-erythrocytic 4</fullName>
    </submittedName>
</protein>
<dbReference type="InterPro" id="IPR001605">
    <property type="entry name" value="PH_dom-spectrin-type"/>
</dbReference>
<name>A0A8U1ETQ6_SALNM</name>
<keyword evidence="2" id="KW-0117">Actin capping</keyword>
<evidence type="ECO:0000259" key="7">
    <source>
        <dbReference type="PROSITE" id="PS50003"/>
    </source>
</evidence>
<dbReference type="InterPro" id="IPR011993">
    <property type="entry name" value="PH-like_dom_sf"/>
</dbReference>
<dbReference type="SUPFAM" id="SSF50729">
    <property type="entry name" value="PH domain-like"/>
    <property type="match status" value="1"/>
</dbReference>
<dbReference type="SUPFAM" id="SSF46966">
    <property type="entry name" value="Spectrin repeat"/>
    <property type="match status" value="6"/>
</dbReference>
<evidence type="ECO:0000256" key="4">
    <source>
        <dbReference type="ARBA" id="ARBA00023203"/>
    </source>
</evidence>
<dbReference type="RefSeq" id="XP_038862002.1">
    <property type="nucleotide sequence ID" value="XM_039006074.1"/>
</dbReference>
<feature type="region of interest" description="Disordered" evidence="6">
    <location>
        <begin position="1042"/>
        <end position="1166"/>
    </location>
</feature>
<dbReference type="Gene3D" id="2.30.29.30">
    <property type="entry name" value="Pleckstrin-homology domain (PH domain)/Phosphotyrosine-binding domain (PTB)"/>
    <property type="match status" value="1"/>
</dbReference>
<feature type="coiled-coil region" evidence="5">
    <location>
        <begin position="695"/>
        <end position="729"/>
    </location>
</feature>
<dbReference type="PROSITE" id="PS50003">
    <property type="entry name" value="PH_DOMAIN"/>
    <property type="match status" value="1"/>
</dbReference>
<dbReference type="GO" id="GO:0005543">
    <property type="term" value="F:phospholipid binding"/>
    <property type="evidence" value="ECO:0007669"/>
    <property type="project" value="InterPro"/>
</dbReference>
<feature type="region of interest" description="Disordered" evidence="6">
    <location>
        <begin position="790"/>
        <end position="813"/>
    </location>
</feature>
<dbReference type="InterPro" id="IPR001849">
    <property type="entry name" value="PH_domain"/>
</dbReference>
<evidence type="ECO:0000256" key="6">
    <source>
        <dbReference type="SAM" id="MobiDB-lite"/>
    </source>
</evidence>
<keyword evidence="8" id="KW-1185">Reference proteome</keyword>
<keyword evidence="4" id="KW-0009">Actin-binding</keyword>
<dbReference type="CDD" id="cd10571">
    <property type="entry name" value="PH_beta_spectrin"/>
    <property type="match status" value="1"/>
</dbReference>
<feature type="domain" description="PH" evidence="7">
    <location>
        <begin position="1166"/>
        <end position="1274"/>
    </location>
</feature>
<evidence type="ECO:0000256" key="5">
    <source>
        <dbReference type="SAM" id="Coils"/>
    </source>
</evidence>
<dbReference type="Proteomes" id="UP000808372">
    <property type="component" value="Chromosome 12"/>
</dbReference>
<dbReference type="GeneID" id="120057461"/>
<dbReference type="InterPro" id="IPR018159">
    <property type="entry name" value="Spectrin/alpha-actinin"/>
</dbReference>
<dbReference type="FunFam" id="1.20.58.60:FF:000019">
    <property type="entry name" value="Spectrin beta chain"/>
    <property type="match status" value="1"/>
</dbReference>
<feature type="region of interest" description="Disordered" evidence="6">
    <location>
        <begin position="989"/>
        <end position="1009"/>
    </location>
</feature>
<dbReference type="Pfam" id="PF00435">
    <property type="entry name" value="Spectrin"/>
    <property type="match status" value="7"/>
</dbReference>
<dbReference type="SMART" id="SM00233">
    <property type="entry name" value="PH"/>
    <property type="match status" value="1"/>
</dbReference>
<feature type="compositionally biased region" description="Low complexity" evidence="6">
    <location>
        <begin position="1151"/>
        <end position="1164"/>
    </location>
</feature>
<comment type="similarity">
    <text evidence="1">Belongs to the spectrin family.</text>
</comment>
<keyword evidence="3" id="KW-0677">Repeat</keyword>
<dbReference type="SMART" id="SM00150">
    <property type="entry name" value="SPEC"/>
    <property type="match status" value="7"/>
</dbReference>
<evidence type="ECO:0000313" key="9">
    <source>
        <dbReference type="RefSeq" id="XP_038862002.1"/>
    </source>
</evidence>
<dbReference type="PANTHER" id="PTHR11915">
    <property type="entry name" value="SPECTRIN/FILAMIN RELATED CYTOSKELETAL PROTEIN"/>
    <property type="match status" value="1"/>
</dbReference>